<dbReference type="AlphaFoldDB" id="A0A9D4RT52"/>
<dbReference type="Proteomes" id="UP000828390">
    <property type="component" value="Unassembled WGS sequence"/>
</dbReference>
<evidence type="ECO:0000313" key="2">
    <source>
        <dbReference type="Proteomes" id="UP000828390"/>
    </source>
</evidence>
<proteinExistence type="predicted"/>
<accession>A0A9D4RT52</accession>
<comment type="caution">
    <text evidence="1">The sequence shown here is derived from an EMBL/GenBank/DDBJ whole genome shotgun (WGS) entry which is preliminary data.</text>
</comment>
<name>A0A9D4RT52_DREPO</name>
<keyword evidence="2" id="KW-1185">Reference proteome</keyword>
<protein>
    <submittedName>
        <fullName evidence="1">Uncharacterized protein</fullName>
    </submittedName>
</protein>
<evidence type="ECO:0000313" key="1">
    <source>
        <dbReference type="EMBL" id="KAH3880064.1"/>
    </source>
</evidence>
<reference evidence="1" key="2">
    <citation type="submission" date="2020-11" db="EMBL/GenBank/DDBJ databases">
        <authorList>
            <person name="McCartney M.A."/>
            <person name="Auch B."/>
            <person name="Kono T."/>
            <person name="Mallez S."/>
            <person name="Becker A."/>
            <person name="Gohl D.M."/>
            <person name="Silverstein K.A.T."/>
            <person name="Koren S."/>
            <person name="Bechman K.B."/>
            <person name="Herman A."/>
            <person name="Abrahante J.E."/>
            <person name="Garbe J."/>
        </authorList>
    </citation>
    <scope>NUCLEOTIDE SEQUENCE</scope>
    <source>
        <strain evidence="1">Duluth1</strain>
        <tissue evidence="1">Whole animal</tissue>
    </source>
</reference>
<sequence>MKTAPPPNDWTRNLTSRVSTMFYYSNIKKTSPPPAIIRTNILINFHDDWTTNENCPAFRRPFLARKNAPSPGSHVFQATKTISELIGGKIKSNFITKFHEDWK</sequence>
<gene>
    <name evidence="1" type="ORF">DPMN_003976</name>
</gene>
<reference evidence="1" key="1">
    <citation type="journal article" date="2019" name="bioRxiv">
        <title>The Genome of the Zebra Mussel, Dreissena polymorpha: A Resource for Invasive Species Research.</title>
        <authorList>
            <person name="McCartney M.A."/>
            <person name="Auch B."/>
            <person name="Kono T."/>
            <person name="Mallez S."/>
            <person name="Zhang Y."/>
            <person name="Obille A."/>
            <person name="Becker A."/>
            <person name="Abrahante J.E."/>
            <person name="Garbe J."/>
            <person name="Badalamenti J.P."/>
            <person name="Herman A."/>
            <person name="Mangelson H."/>
            <person name="Liachko I."/>
            <person name="Sullivan S."/>
            <person name="Sone E.D."/>
            <person name="Koren S."/>
            <person name="Silverstein K.A.T."/>
            <person name="Beckman K.B."/>
            <person name="Gohl D.M."/>
        </authorList>
    </citation>
    <scope>NUCLEOTIDE SEQUENCE</scope>
    <source>
        <strain evidence="1">Duluth1</strain>
        <tissue evidence="1">Whole animal</tissue>
    </source>
</reference>
<dbReference type="EMBL" id="JAIWYP010000001">
    <property type="protein sequence ID" value="KAH3880064.1"/>
    <property type="molecule type" value="Genomic_DNA"/>
</dbReference>
<organism evidence="1 2">
    <name type="scientific">Dreissena polymorpha</name>
    <name type="common">Zebra mussel</name>
    <name type="synonym">Mytilus polymorpha</name>
    <dbReference type="NCBI Taxonomy" id="45954"/>
    <lineage>
        <taxon>Eukaryota</taxon>
        <taxon>Metazoa</taxon>
        <taxon>Spiralia</taxon>
        <taxon>Lophotrochozoa</taxon>
        <taxon>Mollusca</taxon>
        <taxon>Bivalvia</taxon>
        <taxon>Autobranchia</taxon>
        <taxon>Heteroconchia</taxon>
        <taxon>Euheterodonta</taxon>
        <taxon>Imparidentia</taxon>
        <taxon>Neoheterodontei</taxon>
        <taxon>Myida</taxon>
        <taxon>Dreissenoidea</taxon>
        <taxon>Dreissenidae</taxon>
        <taxon>Dreissena</taxon>
    </lineage>
</organism>